<keyword evidence="4" id="KW-1185">Reference proteome</keyword>
<dbReference type="Gene3D" id="3.10.310.10">
    <property type="entry name" value="Diaminopimelate Epimerase, Chain A, domain 1"/>
    <property type="match status" value="2"/>
</dbReference>
<dbReference type="InterPro" id="IPR007400">
    <property type="entry name" value="PrpF-like"/>
</dbReference>
<dbReference type="GO" id="GO:0016853">
    <property type="term" value="F:isomerase activity"/>
    <property type="evidence" value="ECO:0007669"/>
    <property type="project" value="UniProtKB-KW"/>
</dbReference>
<reference evidence="4" key="1">
    <citation type="journal article" date="2019" name="Int. J. Syst. Evol. Microbiol.">
        <title>The Global Catalogue of Microorganisms (GCM) 10K type strain sequencing project: providing services to taxonomists for standard genome sequencing and annotation.</title>
        <authorList>
            <consortium name="The Broad Institute Genomics Platform"/>
            <consortium name="The Broad Institute Genome Sequencing Center for Infectious Disease"/>
            <person name="Wu L."/>
            <person name="Ma J."/>
        </authorList>
    </citation>
    <scope>NUCLEOTIDE SEQUENCE [LARGE SCALE GENOMIC DNA]</scope>
    <source>
        <strain evidence="4">JCM 17666</strain>
    </source>
</reference>
<dbReference type="Proteomes" id="UP001501671">
    <property type="component" value="Unassembled WGS sequence"/>
</dbReference>
<organism evidence="3 4">
    <name type="scientific">Pigmentiphaga soli</name>
    <dbReference type="NCBI Taxonomy" id="1007095"/>
    <lineage>
        <taxon>Bacteria</taxon>
        <taxon>Pseudomonadati</taxon>
        <taxon>Pseudomonadota</taxon>
        <taxon>Betaproteobacteria</taxon>
        <taxon>Burkholderiales</taxon>
        <taxon>Alcaligenaceae</taxon>
        <taxon>Pigmentiphaga</taxon>
    </lineage>
</organism>
<evidence type="ECO:0000313" key="3">
    <source>
        <dbReference type="EMBL" id="GAA4334830.1"/>
    </source>
</evidence>
<name>A0ABP8H6D2_9BURK</name>
<evidence type="ECO:0000256" key="1">
    <source>
        <dbReference type="ARBA" id="ARBA00007673"/>
    </source>
</evidence>
<dbReference type="PANTHER" id="PTHR43709">
    <property type="entry name" value="ACONITATE ISOMERASE-RELATED"/>
    <property type="match status" value="1"/>
</dbReference>
<keyword evidence="2 3" id="KW-0413">Isomerase</keyword>
<protein>
    <submittedName>
        <fullName evidence="3">2-methylaconitate cis-trans isomerase PrpF</fullName>
    </submittedName>
</protein>
<dbReference type="RefSeq" id="WP_345250396.1">
    <property type="nucleotide sequence ID" value="NZ_BAABFO010000012.1"/>
</dbReference>
<evidence type="ECO:0000256" key="2">
    <source>
        <dbReference type="ARBA" id="ARBA00023235"/>
    </source>
</evidence>
<proteinExistence type="inferred from homology"/>
<dbReference type="PANTHER" id="PTHR43709:SF2">
    <property type="entry name" value="DUF453 DOMAIN PROTEIN (AFU_ORTHOLOGUE AFUA_6G00360)"/>
    <property type="match status" value="1"/>
</dbReference>
<evidence type="ECO:0000313" key="4">
    <source>
        <dbReference type="Proteomes" id="UP001501671"/>
    </source>
</evidence>
<sequence length="371" mass="38361">MAELKIPAAYMRGGASQGVFFNLRDLPRDPAQRDRLLLRVLGGPDPAARRLDGLAAGAVALVGASRRDDADVDYLYGRPSPDRASIDWSGDDGHLAAAVGPFALRHGLVAPRDGTTVVRIWQGGVGRRMAAHVEVRAGQVLEAGAFVEDGIPFPCAEIRLDFLDEPARAILPTANAQDRLRVDGVGELAATLAVAGLPAVFVRAADLGLTGRERPDAVRRDAALQARLEAVRGAGAAAMGARGRAEGPPVLAWVAPPAAYRTAGGDDVAADRVDVLARIFADGRLQAEFGTGAAISLAAAAALPGTVVSQVARTLPGVAARIGHAGGVQTVGAAVARQDHGWVMEHATVSRSARCLMSGWIHVPAEASGLV</sequence>
<dbReference type="Pfam" id="PF04303">
    <property type="entry name" value="PrpF"/>
    <property type="match status" value="1"/>
</dbReference>
<dbReference type="SUPFAM" id="SSF54506">
    <property type="entry name" value="Diaminopimelate epimerase-like"/>
    <property type="match status" value="2"/>
</dbReference>
<accession>A0ABP8H6D2</accession>
<dbReference type="EMBL" id="BAABFO010000012">
    <property type="protein sequence ID" value="GAA4334830.1"/>
    <property type="molecule type" value="Genomic_DNA"/>
</dbReference>
<comment type="caution">
    <text evidence="3">The sequence shown here is derived from an EMBL/GenBank/DDBJ whole genome shotgun (WGS) entry which is preliminary data.</text>
</comment>
<gene>
    <name evidence="3" type="primary">prpF_3</name>
    <name evidence="3" type="ORF">GCM10023144_27470</name>
</gene>
<comment type="similarity">
    <text evidence="1">Belongs to the PrpF family.</text>
</comment>